<proteinExistence type="predicted"/>
<dbReference type="EMBL" id="VFQC01000001">
    <property type="protein sequence ID" value="TQN30720.1"/>
    <property type="molecule type" value="Genomic_DNA"/>
</dbReference>
<evidence type="ECO:0008006" key="3">
    <source>
        <dbReference type="Google" id="ProtNLM"/>
    </source>
</evidence>
<protein>
    <recommendedName>
        <fullName evidence="3">Prevent-host-death family protein</fullName>
    </recommendedName>
</protein>
<name>A0A543NG25_9ACTN</name>
<evidence type="ECO:0000313" key="1">
    <source>
        <dbReference type="EMBL" id="TQN30720.1"/>
    </source>
</evidence>
<sequence length="69" mass="7955">MEREEAVYVADDEYSEPYVAIVPVALVRHYESLLDQMEEQLLEERLVRLETGRSETLSADEAKQELGLV</sequence>
<dbReference type="Proteomes" id="UP000317422">
    <property type="component" value="Unassembled WGS sequence"/>
</dbReference>
<dbReference type="AlphaFoldDB" id="A0A543NG25"/>
<accession>A0A543NG25</accession>
<evidence type="ECO:0000313" key="2">
    <source>
        <dbReference type="Proteomes" id="UP000317422"/>
    </source>
</evidence>
<comment type="caution">
    <text evidence="1">The sequence shown here is derived from an EMBL/GenBank/DDBJ whole genome shotgun (WGS) entry which is preliminary data.</text>
</comment>
<keyword evidence="2" id="KW-1185">Reference proteome</keyword>
<reference evidence="1 2" key="1">
    <citation type="submission" date="2019-06" db="EMBL/GenBank/DDBJ databases">
        <title>Sequencing the genomes of 1000 actinobacteria strains.</title>
        <authorList>
            <person name="Klenk H.-P."/>
        </authorList>
    </citation>
    <scope>NUCLEOTIDE SEQUENCE [LARGE SCALE GENOMIC DNA]</scope>
    <source>
        <strain evidence="1 2">DSM 45015</strain>
    </source>
</reference>
<gene>
    <name evidence="1" type="ORF">FHX37_0602</name>
</gene>
<organism evidence="1 2">
    <name type="scientific">Haloactinospora alba</name>
    <dbReference type="NCBI Taxonomy" id="405555"/>
    <lineage>
        <taxon>Bacteria</taxon>
        <taxon>Bacillati</taxon>
        <taxon>Actinomycetota</taxon>
        <taxon>Actinomycetes</taxon>
        <taxon>Streptosporangiales</taxon>
        <taxon>Nocardiopsidaceae</taxon>
        <taxon>Haloactinospora</taxon>
    </lineage>
</organism>